<evidence type="ECO:0000313" key="2">
    <source>
        <dbReference type="EMBL" id="WOH14458.1"/>
    </source>
</evidence>
<dbReference type="InterPro" id="IPR008963">
    <property type="entry name" value="Purple_acid_Pase-like_N"/>
</dbReference>
<dbReference type="STRING" id="79200.A0A175YGB9"/>
<proteinExistence type="predicted"/>
<reference evidence="1" key="1">
    <citation type="journal article" date="2016" name="Nat. Genet.">
        <title>A high-quality carrot genome assembly provides new insights into carotenoid accumulation and asterid genome evolution.</title>
        <authorList>
            <person name="Iorizzo M."/>
            <person name="Ellison S."/>
            <person name="Senalik D."/>
            <person name="Zeng P."/>
            <person name="Satapoomin P."/>
            <person name="Huang J."/>
            <person name="Bowman M."/>
            <person name="Iovene M."/>
            <person name="Sanseverino W."/>
            <person name="Cavagnaro P."/>
            <person name="Yildiz M."/>
            <person name="Macko-Podgorni A."/>
            <person name="Moranska E."/>
            <person name="Grzebelus E."/>
            <person name="Grzebelus D."/>
            <person name="Ashrafi H."/>
            <person name="Zheng Z."/>
            <person name="Cheng S."/>
            <person name="Spooner D."/>
            <person name="Van Deynze A."/>
            <person name="Simon P."/>
        </authorList>
    </citation>
    <scope>NUCLEOTIDE SEQUENCE [LARGE SCALE GENOMIC DNA]</scope>
    <source>
        <tissue evidence="1">Leaf</tissue>
    </source>
</reference>
<dbReference type="EMBL" id="LNRQ01000009">
    <property type="protein sequence ID" value="KZM81872.1"/>
    <property type="molecule type" value="Genomic_DNA"/>
</dbReference>
<sequence>MTLEGPFKPVTIPLDETFRGNDIDLPDNDPRVVRIVNGFQPEQISLSLSSTFDSVWVSWVTVHKFTKVLRECRIVDEMTSARFSTKFHKGYYTWIPSAMRDQVFMVIGYAV</sequence>
<dbReference type="GO" id="GO:0003993">
    <property type="term" value="F:acid phosphatase activity"/>
    <property type="evidence" value="ECO:0007669"/>
    <property type="project" value="InterPro"/>
</dbReference>
<keyword evidence="3" id="KW-1185">Reference proteome</keyword>
<protein>
    <submittedName>
        <fullName evidence="1">Uncharacterized protein</fullName>
    </submittedName>
</protein>
<evidence type="ECO:0000313" key="1">
    <source>
        <dbReference type="EMBL" id="KZM81872.1"/>
    </source>
</evidence>
<dbReference type="EMBL" id="CP093351">
    <property type="protein sequence ID" value="WOH14458.1"/>
    <property type="molecule type" value="Genomic_DNA"/>
</dbReference>
<accession>A0A175YGB9</accession>
<dbReference type="Proteomes" id="UP000077755">
    <property type="component" value="Chromosome 9"/>
</dbReference>
<dbReference type="GO" id="GO:0046872">
    <property type="term" value="F:metal ion binding"/>
    <property type="evidence" value="ECO:0007669"/>
    <property type="project" value="InterPro"/>
</dbReference>
<evidence type="ECO:0000313" key="3">
    <source>
        <dbReference type="Proteomes" id="UP000077755"/>
    </source>
</evidence>
<dbReference type="Gramene" id="KZM81872">
    <property type="protein sequence ID" value="KZM81872"/>
    <property type="gene ID" value="DCAR_029485"/>
</dbReference>
<organism evidence="1">
    <name type="scientific">Daucus carota subsp. sativus</name>
    <name type="common">Carrot</name>
    <dbReference type="NCBI Taxonomy" id="79200"/>
    <lineage>
        <taxon>Eukaryota</taxon>
        <taxon>Viridiplantae</taxon>
        <taxon>Streptophyta</taxon>
        <taxon>Embryophyta</taxon>
        <taxon>Tracheophyta</taxon>
        <taxon>Spermatophyta</taxon>
        <taxon>Magnoliopsida</taxon>
        <taxon>eudicotyledons</taxon>
        <taxon>Gunneridae</taxon>
        <taxon>Pentapetalae</taxon>
        <taxon>asterids</taxon>
        <taxon>campanulids</taxon>
        <taxon>Apiales</taxon>
        <taxon>Apiaceae</taxon>
        <taxon>Apioideae</taxon>
        <taxon>Scandiceae</taxon>
        <taxon>Daucinae</taxon>
        <taxon>Daucus</taxon>
        <taxon>Daucus sect. Daucus</taxon>
    </lineage>
</organism>
<gene>
    <name evidence="1" type="ORF">DCAR_029485</name>
    <name evidence="2" type="ORF">DCAR_0933977</name>
</gene>
<name>A0A175YGB9_DAUCS</name>
<dbReference type="AlphaFoldDB" id="A0A175YGB9"/>
<reference evidence="2" key="2">
    <citation type="submission" date="2022-03" db="EMBL/GenBank/DDBJ databases">
        <title>Draft title - Genomic analysis of global carrot germplasm unveils the trajectory of domestication and the origin of high carotenoid orange carrot.</title>
        <authorList>
            <person name="Iorizzo M."/>
            <person name="Ellison S."/>
            <person name="Senalik D."/>
            <person name="Macko-Podgorni A."/>
            <person name="Grzebelus D."/>
            <person name="Bostan H."/>
            <person name="Rolling W."/>
            <person name="Curaba J."/>
            <person name="Simon P."/>
        </authorList>
    </citation>
    <scope>NUCLEOTIDE SEQUENCE</scope>
    <source>
        <tissue evidence="2">Leaf</tissue>
    </source>
</reference>
<dbReference type="SUPFAM" id="SSF49363">
    <property type="entry name" value="Purple acid phosphatase, N-terminal domain"/>
    <property type="match status" value="1"/>
</dbReference>